<comment type="caution">
    <text evidence="2">The sequence shown here is derived from an EMBL/GenBank/DDBJ whole genome shotgun (WGS) entry which is preliminary data.</text>
</comment>
<dbReference type="GO" id="GO:0031083">
    <property type="term" value="C:BLOC-1 complex"/>
    <property type="evidence" value="ECO:0007669"/>
    <property type="project" value="TreeGrafter"/>
</dbReference>
<name>A0A811XUW9_NYCPR</name>
<evidence type="ECO:0000313" key="2">
    <source>
        <dbReference type="EMBL" id="CAD7669240.1"/>
    </source>
</evidence>
<evidence type="ECO:0000256" key="1">
    <source>
        <dbReference type="SAM" id="MobiDB-lite"/>
    </source>
</evidence>
<dbReference type="AlphaFoldDB" id="A0A811XUW9"/>
<sequence>MLELGRPWGRGLWAASERTPRTAALRPEARAPPPGIRGFGLERPVAPPSSRRGGAGGALPAGPALGGTRESPRELQKLQVPRCRPGARARAGLWKLQGPQVLRRRASEQLRLCQVERGPARTPRAATGWRCALGPALAEGAHLPRLLQAGRGACSGAGAGLRGRLPRSRRPLDPAALLMLLVDADRPEPVRSGARELALFLTPEPGAEAKEVEETIEGMLLRLEEFCSLTDMIRSDTSQILEENIPLLQAKVTEMRGIYARVDQLEAFVKMVGHHVSLLEAQVLQAERDHGAFSRALRRWLGSTGLPSFGNKLWAPAPPPYELPALYRTEDHFPGATGQAALRTPGHPRRRL</sequence>
<dbReference type="Proteomes" id="UP000645828">
    <property type="component" value="Unassembled WGS sequence"/>
</dbReference>
<dbReference type="EMBL" id="CAJHUB010000653">
    <property type="protein sequence ID" value="CAD7669240.1"/>
    <property type="molecule type" value="Genomic_DNA"/>
</dbReference>
<protein>
    <submittedName>
        <fullName evidence="2">(raccoon dog) hypothetical protein</fullName>
    </submittedName>
</protein>
<reference evidence="2" key="1">
    <citation type="submission" date="2020-12" db="EMBL/GenBank/DDBJ databases">
        <authorList>
            <consortium name="Molecular Ecology Group"/>
        </authorList>
    </citation>
    <scope>NUCLEOTIDE SEQUENCE</scope>
    <source>
        <strain evidence="2">TBG_1078</strain>
    </source>
</reference>
<dbReference type="InterPro" id="IPR024857">
    <property type="entry name" value="Cappuccino"/>
</dbReference>
<dbReference type="PANTHER" id="PTHR16230">
    <property type="entry name" value="CAPPUCCINO"/>
    <property type="match status" value="1"/>
</dbReference>
<feature type="region of interest" description="Disordered" evidence="1">
    <location>
        <begin position="12"/>
        <end position="73"/>
    </location>
</feature>
<accession>A0A811XUW9</accession>
<proteinExistence type="predicted"/>
<gene>
    <name evidence="2" type="ORF">NYPRO_LOCUS2034</name>
</gene>
<evidence type="ECO:0000313" key="3">
    <source>
        <dbReference type="Proteomes" id="UP000645828"/>
    </source>
</evidence>
<keyword evidence="3" id="KW-1185">Reference proteome</keyword>
<dbReference type="PANTHER" id="PTHR16230:SF5">
    <property type="entry name" value="BREAST CARCINOMA-AMPLIFIED SEQUENCE 4"/>
    <property type="match status" value="1"/>
</dbReference>
<organism evidence="2 3">
    <name type="scientific">Nyctereutes procyonoides</name>
    <name type="common">Raccoon dog</name>
    <name type="synonym">Canis procyonoides</name>
    <dbReference type="NCBI Taxonomy" id="34880"/>
    <lineage>
        <taxon>Eukaryota</taxon>
        <taxon>Metazoa</taxon>
        <taxon>Chordata</taxon>
        <taxon>Craniata</taxon>
        <taxon>Vertebrata</taxon>
        <taxon>Euteleostomi</taxon>
        <taxon>Mammalia</taxon>
        <taxon>Eutheria</taxon>
        <taxon>Laurasiatheria</taxon>
        <taxon>Carnivora</taxon>
        <taxon>Caniformia</taxon>
        <taxon>Canidae</taxon>
        <taxon>Nyctereutes</taxon>
    </lineage>
</organism>